<organism evidence="1 2">
    <name type="scientific">Mycetocola lacteus</name>
    <dbReference type="NCBI Taxonomy" id="76637"/>
    <lineage>
        <taxon>Bacteria</taxon>
        <taxon>Bacillati</taxon>
        <taxon>Actinomycetota</taxon>
        <taxon>Actinomycetes</taxon>
        <taxon>Micrococcales</taxon>
        <taxon>Microbacteriaceae</taxon>
        <taxon>Mycetocola</taxon>
    </lineage>
</organism>
<comment type="caution">
    <text evidence="1">The sequence shown here is derived from an EMBL/GenBank/DDBJ whole genome shotgun (WGS) entry which is preliminary data.</text>
</comment>
<accession>A0A3L7API0</accession>
<evidence type="ECO:0000313" key="1">
    <source>
        <dbReference type="EMBL" id="RLP82336.1"/>
    </source>
</evidence>
<dbReference type="EMBL" id="RCUY01000009">
    <property type="protein sequence ID" value="RLP82336.1"/>
    <property type="molecule type" value="Genomic_DNA"/>
</dbReference>
<sequence>MGEGYRKESDTPRVGLERLAAVEDGEIDPFFLGLFNTEFHDLLQSLGSGTVCLPCRARYRRAAAEF</sequence>
<evidence type="ECO:0000313" key="2">
    <source>
        <dbReference type="Proteomes" id="UP000269438"/>
    </source>
</evidence>
<reference evidence="1 2" key="1">
    <citation type="submission" date="2018-10" db="EMBL/GenBank/DDBJ databases">
        <authorList>
            <person name="Li J."/>
        </authorList>
    </citation>
    <scope>NUCLEOTIDE SEQUENCE [LARGE SCALE GENOMIC DNA]</scope>
    <source>
        <strain evidence="1 2">JCM 11654</strain>
    </source>
</reference>
<dbReference type="AlphaFoldDB" id="A0A3L7API0"/>
<gene>
    <name evidence="1" type="ORF">D9V34_11150</name>
</gene>
<name>A0A3L7API0_9MICO</name>
<proteinExistence type="predicted"/>
<dbReference type="Proteomes" id="UP000269438">
    <property type="component" value="Unassembled WGS sequence"/>
</dbReference>
<protein>
    <submittedName>
        <fullName evidence="1">Uncharacterized protein</fullName>
    </submittedName>
</protein>
<keyword evidence="2" id="KW-1185">Reference proteome</keyword>